<dbReference type="VEuPathDB" id="FungiDB:ASPSYDRAFT_44795"/>
<evidence type="ECO:0000313" key="2">
    <source>
        <dbReference type="Proteomes" id="UP000184356"/>
    </source>
</evidence>
<name>A0A1L9TG84_9EURO</name>
<organism evidence="1 2">
    <name type="scientific">Aspergillus sydowii CBS 593.65</name>
    <dbReference type="NCBI Taxonomy" id="1036612"/>
    <lineage>
        <taxon>Eukaryota</taxon>
        <taxon>Fungi</taxon>
        <taxon>Dikarya</taxon>
        <taxon>Ascomycota</taxon>
        <taxon>Pezizomycotina</taxon>
        <taxon>Eurotiomycetes</taxon>
        <taxon>Eurotiomycetidae</taxon>
        <taxon>Eurotiales</taxon>
        <taxon>Aspergillaceae</taxon>
        <taxon>Aspergillus</taxon>
        <taxon>Aspergillus subgen. Nidulantes</taxon>
    </lineage>
</organism>
<dbReference type="Proteomes" id="UP000184356">
    <property type="component" value="Unassembled WGS sequence"/>
</dbReference>
<reference evidence="2" key="1">
    <citation type="journal article" date="2017" name="Genome Biol.">
        <title>Comparative genomics reveals high biological diversity and specific adaptations in the industrially and medically important fungal genus Aspergillus.</title>
        <authorList>
            <person name="de Vries R.P."/>
            <person name="Riley R."/>
            <person name="Wiebenga A."/>
            <person name="Aguilar-Osorio G."/>
            <person name="Amillis S."/>
            <person name="Uchima C.A."/>
            <person name="Anderluh G."/>
            <person name="Asadollahi M."/>
            <person name="Askin M."/>
            <person name="Barry K."/>
            <person name="Battaglia E."/>
            <person name="Bayram O."/>
            <person name="Benocci T."/>
            <person name="Braus-Stromeyer S.A."/>
            <person name="Caldana C."/>
            <person name="Canovas D."/>
            <person name="Cerqueira G.C."/>
            <person name="Chen F."/>
            <person name="Chen W."/>
            <person name="Choi C."/>
            <person name="Clum A."/>
            <person name="Dos Santos R.A."/>
            <person name="Damasio A.R."/>
            <person name="Diallinas G."/>
            <person name="Emri T."/>
            <person name="Fekete E."/>
            <person name="Flipphi M."/>
            <person name="Freyberg S."/>
            <person name="Gallo A."/>
            <person name="Gournas C."/>
            <person name="Habgood R."/>
            <person name="Hainaut M."/>
            <person name="Harispe M.L."/>
            <person name="Henrissat B."/>
            <person name="Hilden K.S."/>
            <person name="Hope R."/>
            <person name="Hossain A."/>
            <person name="Karabika E."/>
            <person name="Karaffa L."/>
            <person name="Karanyi Z."/>
            <person name="Krasevec N."/>
            <person name="Kuo A."/>
            <person name="Kusch H."/>
            <person name="LaButti K."/>
            <person name="Lagendijk E.L."/>
            <person name="Lapidus A."/>
            <person name="Levasseur A."/>
            <person name="Lindquist E."/>
            <person name="Lipzen A."/>
            <person name="Logrieco A.F."/>
            <person name="MacCabe A."/>
            <person name="Maekelae M.R."/>
            <person name="Malavazi I."/>
            <person name="Melin P."/>
            <person name="Meyer V."/>
            <person name="Mielnichuk N."/>
            <person name="Miskei M."/>
            <person name="Molnar A.P."/>
            <person name="Mule G."/>
            <person name="Ngan C.Y."/>
            <person name="Orejas M."/>
            <person name="Orosz E."/>
            <person name="Ouedraogo J.P."/>
            <person name="Overkamp K.M."/>
            <person name="Park H.-S."/>
            <person name="Perrone G."/>
            <person name="Piumi F."/>
            <person name="Punt P.J."/>
            <person name="Ram A.F."/>
            <person name="Ramon A."/>
            <person name="Rauscher S."/>
            <person name="Record E."/>
            <person name="Riano-Pachon D.M."/>
            <person name="Robert V."/>
            <person name="Roehrig J."/>
            <person name="Ruller R."/>
            <person name="Salamov A."/>
            <person name="Salih N.S."/>
            <person name="Samson R.A."/>
            <person name="Sandor E."/>
            <person name="Sanguinetti M."/>
            <person name="Schuetze T."/>
            <person name="Sepcic K."/>
            <person name="Shelest E."/>
            <person name="Sherlock G."/>
            <person name="Sophianopoulou V."/>
            <person name="Squina F.M."/>
            <person name="Sun H."/>
            <person name="Susca A."/>
            <person name="Todd R.B."/>
            <person name="Tsang A."/>
            <person name="Unkles S.E."/>
            <person name="van de Wiele N."/>
            <person name="van Rossen-Uffink D."/>
            <person name="Oliveira J.V."/>
            <person name="Vesth T.C."/>
            <person name="Visser J."/>
            <person name="Yu J.-H."/>
            <person name="Zhou M."/>
            <person name="Andersen M.R."/>
            <person name="Archer D.B."/>
            <person name="Baker S.E."/>
            <person name="Benoit I."/>
            <person name="Brakhage A.A."/>
            <person name="Braus G.H."/>
            <person name="Fischer R."/>
            <person name="Frisvad J.C."/>
            <person name="Goldman G.H."/>
            <person name="Houbraken J."/>
            <person name="Oakley B."/>
            <person name="Pocsi I."/>
            <person name="Scazzocchio C."/>
            <person name="Seiboth B."/>
            <person name="vanKuyk P.A."/>
            <person name="Wortman J."/>
            <person name="Dyer P.S."/>
            <person name="Grigoriev I.V."/>
        </authorList>
    </citation>
    <scope>NUCLEOTIDE SEQUENCE [LARGE SCALE GENOMIC DNA]</scope>
    <source>
        <strain evidence="2">CBS 593.65</strain>
    </source>
</reference>
<gene>
    <name evidence="1" type="ORF">ASPSYDRAFT_44795</name>
</gene>
<evidence type="ECO:0000313" key="1">
    <source>
        <dbReference type="EMBL" id="OJJ58447.1"/>
    </source>
</evidence>
<dbReference type="GeneID" id="63762981"/>
<keyword evidence="2" id="KW-1185">Reference proteome</keyword>
<dbReference type="EMBL" id="KV878586">
    <property type="protein sequence ID" value="OJJ58447.1"/>
    <property type="molecule type" value="Genomic_DNA"/>
</dbReference>
<proteinExistence type="predicted"/>
<protein>
    <submittedName>
        <fullName evidence="1">Uncharacterized protein</fullName>
    </submittedName>
</protein>
<sequence length="190" mass="20503">MRGFVTSPDGEPLDLSSLDSQRLRVFCRTSGMECIQCTLTDHRSSCRLPLATQVCSRDLSDAEQHSGQPWENMETAGGSCARSADPRLDPGNCVCRQSTVHTVSCPSVASPLLLHPAVPSPLLYSPGYSPTTKSSSATEILQYRISQANLFNFISTTLPVPSNILSNPNPHTSENSPGLQMMYGIYDAPA</sequence>
<accession>A0A1L9TG84</accession>
<dbReference type="OrthoDB" id="10434824at2759"/>
<dbReference type="AlphaFoldDB" id="A0A1L9TG84"/>
<dbReference type="RefSeq" id="XP_040702253.1">
    <property type="nucleotide sequence ID" value="XM_040846908.1"/>
</dbReference>